<reference evidence="1 2" key="1">
    <citation type="journal article" date="2015" name="Nature">
        <title>rRNA introns, odd ribosomes, and small enigmatic genomes across a large radiation of phyla.</title>
        <authorList>
            <person name="Brown C.T."/>
            <person name="Hug L.A."/>
            <person name="Thomas B.C."/>
            <person name="Sharon I."/>
            <person name="Castelle C.J."/>
            <person name="Singh A."/>
            <person name="Wilkins M.J."/>
            <person name="Williams K.H."/>
            <person name="Banfield J.F."/>
        </authorList>
    </citation>
    <scope>NUCLEOTIDE SEQUENCE [LARGE SCALE GENOMIC DNA]</scope>
</reference>
<dbReference type="CDD" id="cd16377">
    <property type="entry name" value="23S_rRNA_IVP_like"/>
    <property type="match status" value="1"/>
</dbReference>
<name>A0A0G1JEX4_9BACT</name>
<gene>
    <name evidence="1" type="ORF">UW22_C0086G0010</name>
</gene>
<dbReference type="InterPro" id="IPR036583">
    <property type="entry name" value="23S_rRNA_IVS_sf"/>
</dbReference>
<dbReference type="Gene3D" id="1.20.1440.60">
    <property type="entry name" value="23S rRNA-intervening sequence"/>
    <property type="match status" value="1"/>
</dbReference>
<dbReference type="GO" id="GO:0005840">
    <property type="term" value="C:ribosome"/>
    <property type="evidence" value="ECO:0007669"/>
    <property type="project" value="UniProtKB-KW"/>
</dbReference>
<proteinExistence type="predicted"/>
<organism evidence="1 2">
    <name type="scientific">Candidatus Gottesmanbacteria bacterium GW2011_GWB1_44_11c</name>
    <dbReference type="NCBI Taxonomy" id="1618447"/>
    <lineage>
        <taxon>Bacteria</taxon>
        <taxon>Candidatus Gottesmaniibacteriota</taxon>
    </lineage>
</organism>
<protein>
    <submittedName>
        <fullName evidence="1">30S ribosomal protein S23</fullName>
    </submittedName>
</protein>
<dbReference type="PANTHER" id="PTHR38471">
    <property type="entry name" value="FOUR HELIX BUNDLE PROTEIN"/>
    <property type="match status" value="1"/>
</dbReference>
<dbReference type="EMBL" id="LCHM01000086">
    <property type="protein sequence ID" value="KKT33964.1"/>
    <property type="molecule type" value="Genomic_DNA"/>
</dbReference>
<keyword evidence="1" id="KW-0689">Ribosomal protein</keyword>
<keyword evidence="1" id="KW-0687">Ribonucleoprotein</keyword>
<dbReference type="AlphaFoldDB" id="A0A0G1JEX4"/>
<sequence>MEFRFESLRVYQEALEFAHTVYSITKKWPSSYRFSLTNQFQRAALSISLNIAEGSGKTKKDFQHFLSIARGSCYECIPIIQLAYKENLLTHQEYDALRETIVSIAKMLTALRAKI</sequence>
<evidence type="ECO:0000313" key="1">
    <source>
        <dbReference type="EMBL" id="KKT33964.1"/>
    </source>
</evidence>
<dbReference type="PANTHER" id="PTHR38471:SF2">
    <property type="entry name" value="FOUR HELIX BUNDLE PROTEIN"/>
    <property type="match status" value="1"/>
</dbReference>
<dbReference type="Pfam" id="PF05635">
    <property type="entry name" value="23S_rRNA_IVP"/>
    <property type="match status" value="1"/>
</dbReference>
<comment type="caution">
    <text evidence="1">The sequence shown here is derived from an EMBL/GenBank/DDBJ whole genome shotgun (WGS) entry which is preliminary data.</text>
</comment>
<dbReference type="InterPro" id="IPR012657">
    <property type="entry name" value="23S_rRNA-intervening_sequence"/>
</dbReference>
<dbReference type="NCBIfam" id="TIGR02436">
    <property type="entry name" value="four helix bundle protein"/>
    <property type="match status" value="1"/>
</dbReference>
<accession>A0A0G1JEX4</accession>
<evidence type="ECO:0000313" key="2">
    <source>
        <dbReference type="Proteomes" id="UP000034617"/>
    </source>
</evidence>
<dbReference type="Proteomes" id="UP000034617">
    <property type="component" value="Unassembled WGS sequence"/>
</dbReference>
<dbReference type="SUPFAM" id="SSF158446">
    <property type="entry name" value="IVS-encoded protein-like"/>
    <property type="match status" value="1"/>
</dbReference>